<sequence length="314" mass="34451">MAHRQVIIVGSGPAGYTAALYSSRAGLNPLVIEGHEPGGQLTTTTDVENFPGFPEGVMGPDLMANMKKQTLRFGTEYLSAKVTSVDLSKRPFHVKCDNGAEFMAETLIISTGASAKYLGLKNEMELIGKGVSACATCDGFFYRNRVVHVVGGGDTALEEANFLTRFAEKVYLIHRKDQFRASKPMQERTFKNPKIEVVWNTEVKEILFNETGVTGLKVINNKTNEITERKTDGFFLGIGHEPNTKFLNGQLELDDHGYIKTQGFHPDTSVAGVFACGDVQDPYYRQAISAAGSGCTAAIRAERFLEAEHDKKNQ</sequence>
<dbReference type="Gene3D" id="3.50.50.60">
    <property type="entry name" value="FAD/NAD(P)-binding domain"/>
    <property type="match status" value="2"/>
</dbReference>
<dbReference type="InterPro" id="IPR008255">
    <property type="entry name" value="Pyr_nucl-diS_OxRdtase_2_AS"/>
</dbReference>
<evidence type="ECO:0000313" key="11">
    <source>
        <dbReference type="Proteomes" id="UP000235584"/>
    </source>
</evidence>
<dbReference type="AlphaFoldDB" id="A0A2K9NXG9"/>
<dbReference type="Pfam" id="PF07992">
    <property type="entry name" value="Pyr_redox_2"/>
    <property type="match status" value="1"/>
</dbReference>
<organism evidence="10 11">
    <name type="scientific">Bacteriovorax stolpii</name>
    <name type="common">Bdellovibrio stolpii</name>
    <dbReference type="NCBI Taxonomy" id="960"/>
    <lineage>
        <taxon>Bacteria</taxon>
        <taxon>Pseudomonadati</taxon>
        <taxon>Bdellovibrionota</taxon>
        <taxon>Bacteriovoracia</taxon>
        <taxon>Bacteriovoracales</taxon>
        <taxon>Bacteriovoracaceae</taxon>
        <taxon>Bacteriovorax</taxon>
    </lineage>
</organism>
<evidence type="ECO:0000256" key="3">
    <source>
        <dbReference type="ARBA" id="ARBA00022827"/>
    </source>
</evidence>
<evidence type="ECO:0000259" key="9">
    <source>
        <dbReference type="Pfam" id="PF07992"/>
    </source>
</evidence>
<comment type="subunit">
    <text evidence="7">Homodimer.</text>
</comment>
<comment type="similarity">
    <text evidence="1 7">Belongs to the class-II pyridine nucleotide-disulfide oxidoreductase family.</text>
</comment>
<protein>
    <recommendedName>
        <fullName evidence="7">Thioredoxin reductase</fullName>
        <ecNumber evidence="7">1.8.1.9</ecNumber>
    </recommendedName>
</protein>
<dbReference type="EC" id="1.8.1.9" evidence="7"/>
<proteinExistence type="inferred from homology"/>
<dbReference type="PRINTS" id="PR00368">
    <property type="entry name" value="FADPNR"/>
</dbReference>
<reference evidence="10 11" key="1">
    <citation type="submission" date="2018-01" db="EMBL/GenBank/DDBJ databases">
        <title>Complete genome sequence of Bacteriovorax stolpii DSM12778.</title>
        <authorList>
            <person name="Tang B."/>
            <person name="Chang J."/>
        </authorList>
    </citation>
    <scope>NUCLEOTIDE SEQUENCE [LARGE SCALE GENOMIC DNA]</scope>
    <source>
        <strain evidence="10 11">DSM 12778</strain>
    </source>
</reference>
<gene>
    <name evidence="10" type="primary">trxB</name>
    <name evidence="10" type="ORF">C0V70_08590</name>
</gene>
<dbReference type="GO" id="GO:0004791">
    <property type="term" value="F:thioredoxin-disulfide reductase (NADPH) activity"/>
    <property type="evidence" value="ECO:0007669"/>
    <property type="project" value="UniProtKB-UniRule"/>
</dbReference>
<name>A0A2K9NXG9_BACTC</name>
<evidence type="ECO:0000256" key="7">
    <source>
        <dbReference type="RuleBase" id="RU003880"/>
    </source>
</evidence>
<keyword evidence="2 7" id="KW-0285">Flavoprotein</keyword>
<keyword evidence="4 7" id="KW-0560">Oxidoreductase</keyword>
<evidence type="ECO:0000256" key="1">
    <source>
        <dbReference type="ARBA" id="ARBA00009333"/>
    </source>
</evidence>
<dbReference type="GO" id="GO:0005737">
    <property type="term" value="C:cytoplasm"/>
    <property type="evidence" value="ECO:0007669"/>
    <property type="project" value="InterPro"/>
</dbReference>
<keyword evidence="5" id="KW-1015">Disulfide bond</keyword>
<evidence type="ECO:0000256" key="5">
    <source>
        <dbReference type="ARBA" id="ARBA00023157"/>
    </source>
</evidence>
<evidence type="ECO:0000256" key="4">
    <source>
        <dbReference type="ARBA" id="ARBA00023002"/>
    </source>
</evidence>
<evidence type="ECO:0000256" key="6">
    <source>
        <dbReference type="ARBA" id="ARBA00023284"/>
    </source>
</evidence>
<dbReference type="GO" id="GO:0019430">
    <property type="term" value="P:removal of superoxide radicals"/>
    <property type="evidence" value="ECO:0007669"/>
    <property type="project" value="UniProtKB-UniRule"/>
</dbReference>
<dbReference type="PROSITE" id="PS00573">
    <property type="entry name" value="PYRIDINE_REDOX_2"/>
    <property type="match status" value="1"/>
</dbReference>
<accession>A0A2K9NXG9</accession>
<dbReference type="InterPro" id="IPR023753">
    <property type="entry name" value="FAD/NAD-binding_dom"/>
</dbReference>
<dbReference type="Proteomes" id="UP000235584">
    <property type="component" value="Chromosome"/>
</dbReference>
<evidence type="ECO:0000256" key="8">
    <source>
        <dbReference type="RuleBase" id="RU003881"/>
    </source>
</evidence>
<keyword evidence="3 7" id="KW-0274">FAD</keyword>
<comment type="catalytic activity">
    <reaction evidence="7">
        <text>[thioredoxin]-dithiol + NADP(+) = [thioredoxin]-disulfide + NADPH + H(+)</text>
        <dbReference type="Rhea" id="RHEA:20345"/>
        <dbReference type="Rhea" id="RHEA-COMP:10698"/>
        <dbReference type="Rhea" id="RHEA-COMP:10700"/>
        <dbReference type="ChEBI" id="CHEBI:15378"/>
        <dbReference type="ChEBI" id="CHEBI:29950"/>
        <dbReference type="ChEBI" id="CHEBI:50058"/>
        <dbReference type="ChEBI" id="CHEBI:57783"/>
        <dbReference type="ChEBI" id="CHEBI:58349"/>
        <dbReference type="EC" id="1.8.1.9"/>
    </reaction>
</comment>
<keyword evidence="6 7" id="KW-0676">Redox-active center</keyword>
<dbReference type="PANTHER" id="PTHR48105">
    <property type="entry name" value="THIOREDOXIN REDUCTASE 1-RELATED-RELATED"/>
    <property type="match status" value="1"/>
</dbReference>
<feature type="domain" description="FAD/NAD(P)-binding" evidence="9">
    <location>
        <begin position="5"/>
        <end position="294"/>
    </location>
</feature>
<dbReference type="NCBIfam" id="TIGR01292">
    <property type="entry name" value="TRX_reduct"/>
    <property type="match status" value="1"/>
</dbReference>
<dbReference type="SUPFAM" id="SSF51905">
    <property type="entry name" value="FAD/NAD(P)-binding domain"/>
    <property type="match status" value="1"/>
</dbReference>
<keyword evidence="8" id="KW-0521">NADP</keyword>
<dbReference type="InterPro" id="IPR036188">
    <property type="entry name" value="FAD/NAD-bd_sf"/>
</dbReference>
<dbReference type="InterPro" id="IPR050097">
    <property type="entry name" value="Ferredoxin-NADP_redctase_2"/>
</dbReference>
<dbReference type="KEGG" id="bsto:C0V70_08590"/>
<dbReference type="InterPro" id="IPR005982">
    <property type="entry name" value="Thioredox_Rdtase"/>
</dbReference>
<dbReference type="EMBL" id="CP025704">
    <property type="protein sequence ID" value="AUO00187.1"/>
    <property type="molecule type" value="Genomic_DNA"/>
</dbReference>
<dbReference type="OrthoDB" id="5289167at2"/>
<evidence type="ECO:0000313" key="10">
    <source>
        <dbReference type="EMBL" id="AUO00187.1"/>
    </source>
</evidence>
<comment type="cofactor">
    <cofactor evidence="8">
        <name>FAD</name>
        <dbReference type="ChEBI" id="CHEBI:57692"/>
    </cofactor>
    <text evidence="8">Binds 1 FAD per subunit.</text>
</comment>
<keyword evidence="11" id="KW-1185">Reference proteome</keyword>
<dbReference type="PRINTS" id="PR00469">
    <property type="entry name" value="PNDRDTASEII"/>
</dbReference>
<evidence type="ECO:0000256" key="2">
    <source>
        <dbReference type="ARBA" id="ARBA00022630"/>
    </source>
</evidence>